<reference evidence="2" key="1">
    <citation type="journal article" date="2017" name="Nat. Ecol. Evol.">
        <title>Genome expansion and lineage-specific genetic innovations in the forest pathogenic fungi Armillaria.</title>
        <authorList>
            <person name="Sipos G."/>
            <person name="Prasanna A.N."/>
            <person name="Walter M.C."/>
            <person name="O'Connor E."/>
            <person name="Balint B."/>
            <person name="Krizsan K."/>
            <person name="Kiss B."/>
            <person name="Hess J."/>
            <person name="Varga T."/>
            <person name="Slot J."/>
            <person name="Riley R."/>
            <person name="Boka B."/>
            <person name="Rigling D."/>
            <person name="Barry K."/>
            <person name="Lee J."/>
            <person name="Mihaltcheva S."/>
            <person name="LaButti K."/>
            <person name="Lipzen A."/>
            <person name="Waldron R."/>
            <person name="Moloney N.M."/>
            <person name="Sperisen C."/>
            <person name="Kredics L."/>
            <person name="Vagvoelgyi C."/>
            <person name="Patrignani A."/>
            <person name="Fitzpatrick D."/>
            <person name="Nagy I."/>
            <person name="Doyle S."/>
            <person name="Anderson J.B."/>
            <person name="Grigoriev I.V."/>
            <person name="Gueldener U."/>
            <person name="Muensterkoetter M."/>
            <person name="Nagy L.G."/>
        </authorList>
    </citation>
    <scope>NUCLEOTIDE SEQUENCE [LARGE SCALE GENOMIC DNA]</scope>
    <source>
        <strain evidence="2">Ar21-2</strain>
    </source>
</reference>
<organism evidence="1 2">
    <name type="scientific">Armillaria gallica</name>
    <name type="common">Bulbous honey fungus</name>
    <name type="synonym">Armillaria bulbosa</name>
    <dbReference type="NCBI Taxonomy" id="47427"/>
    <lineage>
        <taxon>Eukaryota</taxon>
        <taxon>Fungi</taxon>
        <taxon>Dikarya</taxon>
        <taxon>Basidiomycota</taxon>
        <taxon>Agaricomycotina</taxon>
        <taxon>Agaricomycetes</taxon>
        <taxon>Agaricomycetidae</taxon>
        <taxon>Agaricales</taxon>
        <taxon>Marasmiineae</taxon>
        <taxon>Physalacriaceae</taxon>
        <taxon>Armillaria</taxon>
    </lineage>
</organism>
<protein>
    <submittedName>
        <fullName evidence="1">Uncharacterized protein</fullName>
    </submittedName>
</protein>
<name>A0A2H3CUR3_ARMGA</name>
<dbReference type="InParanoid" id="A0A2H3CUR3"/>
<dbReference type="EMBL" id="KZ293711">
    <property type="protein sequence ID" value="PBK82922.1"/>
    <property type="molecule type" value="Genomic_DNA"/>
</dbReference>
<gene>
    <name evidence="1" type="ORF">ARMGADRAFT_683633</name>
</gene>
<evidence type="ECO:0000313" key="1">
    <source>
        <dbReference type="EMBL" id="PBK82922.1"/>
    </source>
</evidence>
<proteinExistence type="predicted"/>
<accession>A0A2H3CUR3</accession>
<keyword evidence="2" id="KW-1185">Reference proteome</keyword>
<sequence length="90" mass="10162">MPSYLASTLSHANASRVRARLVSGGLHRDWGSDLGVPFLPFFLTPYILRVVLHLFSVPSPFFAREHYSTARLTRVMSTKARMECLPSRVN</sequence>
<dbReference type="AlphaFoldDB" id="A0A2H3CUR3"/>
<evidence type="ECO:0000313" key="2">
    <source>
        <dbReference type="Proteomes" id="UP000217790"/>
    </source>
</evidence>
<dbReference type="Proteomes" id="UP000217790">
    <property type="component" value="Unassembled WGS sequence"/>
</dbReference>